<dbReference type="EMBL" id="VIIS01001709">
    <property type="protein sequence ID" value="KAF0294003.1"/>
    <property type="molecule type" value="Genomic_DNA"/>
</dbReference>
<feature type="region of interest" description="Disordered" evidence="3">
    <location>
        <begin position="113"/>
        <end position="144"/>
    </location>
</feature>
<name>A0A6A4VK29_AMPAM</name>
<dbReference type="Pfam" id="PF00076">
    <property type="entry name" value="RRM_1"/>
    <property type="match status" value="1"/>
</dbReference>
<dbReference type="Proteomes" id="UP000440578">
    <property type="component" value="Unassembled WGS sequence"/>
</dbReference>
<dbReference type="AlphaFoldDB" id="A0A6A4VK29"/>
<keyword evidence="6" id="KW-1185">Reference proteome</keyword>
<organism evidence="5 6">
    <name type="scientific">Amphibalanus amphitrite</name>
    <name type="common">Striped barnacle</name>
    <name type="synonym">Balanus amphitrite</name>
    <dbReference type="NCBI Taxonomy" id="1232801"/>
    <lineage>
        <taxon>Eukaryota</taxon>
        <taxon>Metazoa</taxon>
        <taxon>Ecdysozoa</taxon>
        <taxon>Arthropoda</taxon>
        <taxon>Crustacea</taxon>
        <taxon>Multicrustacea</taxon>
        <taxon>Cirripedia</taxon>
        <taxon>Thoracica</taxon>
        <taxon>Thoracicalcarea</taxon>
        <taxon>Balanomorpha</taxon>
        <taxon>Balanoidea</taxon>
        <taxon>Balanidae</taxon>
        <taxon>Amphibalaninae</taxon>
        <taxon>Amphibalanus</taxon>
    </lineage>
</organism>
<dbReference type="GO" id="GO:1990904">
    <property type="term" value="C:ribonucleoprotein complex"/>
    <property type="evidence" value="ECO:0007669"/>
    <property type="project" value="UniProtKB-KW"/>
</dbReference>
<evidence type="ECO:0000256" key="2">
    <source>
        <dbReference type="ARBA" id="ARBA00022884"/>
    </source>
</evidence>
<evidence type="ECO:0000256" key="3">
    <source>
        <dbReference type="SAM" id="MobiDB-lite"/>
    </source>
</evidence>
<comment type="caution">
    <text evidence="5">The sequence shown here is derived from an EMBL/GenBank/DDBJ whole genome shotgun (WGS) entry which is preliminary data.</text>
</comment>
<dbReference type="InterPro" id="IPR035979">
    <property type="entry name" value="RBD_domain_sf"/>
</dbReference>
<dbReference type="OrthoDB" id="431068at2759"/>
<dbReference type="SUPFAM" id="SSF54928">
    <property type="entry name" value="RNA-binding domain, RBD"/>
    <property type="match status" value="1"/>
</dbReference>
<keyword evidence="5" id="KW-0687">Ribonucleoprotein</keyword>
<evidence type="ECO:0000313" key="6">
    <source>
        <dbReference type="Proteomes" id="UP000440578"/>
    </source>
</evidence>
<accession>A0A6A4VK29</accession>
<dbReference type="InterPro" id="IPR050666">
    <property type="entry name" value="ESRP"/>
</dbReference>
<feature type="domain" description="RRM" evidence="4">
    <location>
        <begin position="1"/>
        <end position="68"/>
    </location>
</feature>
<evidence type="ECO:0000256" key="1">
    <source>
        <dbReference type="ARBA" id="ARBA00022737"/>
    </source>
</evidence>
<gene>
    <name evidence="5" type="primary">HNRNPF</name>
    <name evidence="5" type="ORF">FJT64_000770</name>
</gene>
<reference evidence="5 6" key="1">
    <citation type="submission" date="2019-07" db="EMBL/GenBank/DDBJ databases">
        <title>Draft genome assembly of a fouling barnacle, Amphibalanus amphitrite (Darwin, 1854): The first reference genome for Thecostraca.</title>
        <authorList>
            <person name="Kim W."/>
        </authorList>
    </citation>
    <scope>NUCLEOTIDE SEQUENCE [LARGE SCALE GENOMIC DNA]</scope>
    <source>
        <strain evidence="5">SNU_AA5</strain>
        <tissue evidence="5">Soma without cirri and trophi</tissue>
    </source>
</reference>
<sequence length="203" mass="20248">MRGLPYRSTESDIIEFFRPLVPFHVHMLFDDLGRPSGQANVDFSSHEEAVKAMAKDKSHMAHRYIELFLNSTPAGNYGNMAGYGGGFGGPGMGGGGHGGPNMGGGGPGMGGGGGGGGFGGGPGMGGGGGGFGGGPGPGRGGFGGETVAAEAGGQGGQLHPKAMERGASKICREGRKLTLFLAGGGPQEPPPEVFWLYLPNALS</sequence>
<dbReference type="Gene3D" id="3.30.70.330">
    <property type="match status" value="1"/>
</dbReference>
<keyword evidence="2" id="KW-0694">RNA-binding</keyword>
<proteinExistence type="predicted"/>
<evidence type="ECO:0000313" key="5">
    <source>
        <dbReference type="EMBL" id="KAF0294003.1"/>
    </source>
</evidence>
<dbReference type="GO" id="GO:0003723">
    <property type="term" value="F:RNA binding"/>
    <property type="evidence" value="ECO:0007669"/>
    <property type="project" value="UniProtKB-KW"/>
</dbReference>
<dbReference type="PANTHER" id="PTHR13976">
    <property type="entry name" value="HETEROGENEOUS NUCLEAR RIBONUCLEOPROTEIN-RELATED"/>
    <property type="match status" value="1"/>
</dbReference>
<protein>
    <submittedName>
        <fullName evidence="5">Heterogeneous nuclear ribonucleoprotein F</fullName>
    </submittedName>
</protein>
<evidence type="ECO:0000259" key="4">
    <source>
        <dbReference type="SMART" id="SM00360"/>
    </source>
</evidence>
<dbReference type="SMART" id="SM00360">
    <property type="entry name" value="RRM"/>
    <property type="match status" value="1"/>
</dbReference>
<dbReference type="InterPro" id="IPR012677">
    <property type="entry name" value="Nucleotide-bd_a/b_plait_sf"/>
</dbReference>
<dbReference type="InterPro" id="IPR000504">
    <property type="entry name" value="RRM_dom"/>
</dbReference>
<keyword evidence="1" id="KW-0677">Repeat</keyword>